<evidence type="ECO:0000313" key="2">
    <source>
        <dbReference type="Proteomes" id="UP000033695"/>
    </source>
</evidence>
<dbReference type="HOGENOM" id="CLU_076062_0_0_9"/>
<keyword evidence="2" id="KW-1185">Reference proteome</keyword>
<dbReference type="PATRIC" id="fig|1218508.4.peg.295"/>
<comment type="caution">
    <text evidence="1">The sequence shown here is derived from an EMBL/GenBank/DDBJ whole genome shotgun (WGS) entry which is preliminary data.</text>
</comment>
<reference evidence="1 2" key="1">
    <citation type="submission" date="2014-12" db="EMBL/GenBank/DDBJ databases">
        <title>Comparative genomics of the lactic acid bacteria isolated from the honey bee gut.</title>
        <authorList>
            <person name="Ellegaard K.M."/>
            <person name="Tamarit D."/>
            <person name="Javelind E."/>
            <person name="Olofsson T."/>
            <person name="Andersson S.G."/>
            <person name="Vasquez A."/>
        </authorList>
    </citation>
    <scope>NUCLEOTIDE SEQUENCE [LARGE SCALE GENOMIC DNA]</scope>
    <source>
        <strain evidence="1 2">Hon2</strain>
    </source>
</reference>
<organism evidence="1 2">
    <name type="scientific">Bombilactobacillus mellis</name>
    <dbReference type="NCBI Taxonomy" id="1218508"/>
    <lineage>
        <taxon>Bacteria</taxon>
        <taxon>Bacillati</taxon>
        <taxon>Bacillota</taxon>
        <taxon>Bacilli</taxon>
        <taxon>Lactobacillales</taxon>
        <taxon>Lactobacillaceae</taxon>
        <taxon>Bombilactobacillus</taxon>
    </lineage>
</organism>
<dbReference type="RefSeq" id="WP_052696267.1">
    <property type="nucleotide sequence ID" value="NZ_JBHTHW010000004.1"/>
</dbReference>
<protein>
    <recommendedName>
        <fullName evidence="3">IpaB/EvcA family protein</fullName>
    </recommendedName>
</protein>
<name>A0A0F4KZ56_9LACO</name>
<dbReference type="OrthoDB" id="2246846at2"/>
<dbReference type="AlphaFoldDB" id="A0A0F4KZ56"/>
<evidence type="ECO:0000313" key="1">
    <source>
        <dbReference type="EMBL" id="KJY51239.1"/>
    </source>
</evidence>
<proteinExistence type="predicted"/>
<dbReference type="EMBL" id="JXBZ01000002">
    <property type="protein sequence ID" value="KJY51239.1"/>
    <property type="molecule type" value="Genomic_DNA"/>
</dbReference>
<gene>
    <name evidence="1" type="ORF">JG29_02870</name>
</gene>
<dbReference type="STRING" id="1218508.JG29_02870"/>
<dbReference type="Proteomes" id="UP000033695">
    <property type="component" value="Unassembled WGS sequence"/>
</dbReference>
<accession>A0A0F4KZ56</accession>
<evidence type="ECO:0008006" key="3">
    <source>
        <dbReference type="Google" id="ProtNLM"/>
    </source>
</evidence>
<sequence length="314" mass="36748">MQITDFSLQVQQLLQQVQQQAQKEIILESNGRHEDWLAFDQSGHKVDAAGKIHLQMAHSSIPDFTLAHELRHIEWELQDYARIKFPLTTGQPELDRQLKITASSLIGSVEHLLIMQKQRKQGEVTATVEKEFVKGISQNLAWQDVNLDNYFIYYTLILLDILTLSQGQDLDHWQQHYPKAYAAAGKLYQQIAENTRPTAFSVRRQQVRLLELFAQLLVENSYPFLPLNDFVLLEPVVSSRQLRLTLGQVFQIKHSELKDLKTNNRALILVELTDQQNAAVLRFQHELTPEQYRQLYQMNVREFLQMQQVHYYLR</sequence>